<dbReference type="EMBL" id="LWRY01000277">
    <property type="protein sequence ID" value="OCX68125.1"/>
    <property type="molecule type" value="Genomic_DNA"/>
</dbReference>
<dbReference type="AlphaFoldDB" id="A0A1C2IVK7"/>
<keyword evidence="1" id="KW-0732">Signal</keyword>
<dbReference type="InterPro" id="IPR047937">
    <property type="entry name" value="Eex_IncN-like"/>
</dbReference>
<proteinExistence type="predicted"/>
<dbReference type="PROSITE" id="PS51257">
    <property type="entry name" value="PROKAR_LIPOPROTEIN"/>
    <property type="match status" value="1"/>
</dbReference>
<comment type="caution">
    <text evidence="2">The sequence shown here is derived from an EMBL/GenBank/DDBJ whole genome shotgun (WGS) entry which is preliminary data.</text>
</comment>
<feature type="chain" id="PRO_5009838031" description="Lipoprotein" evidence="1">
    <location>
        <begin position="18"/>
        <end position="82"/>
    </location>
</feature>
<dbReference type="GeneID" id="60696717"/>
<dbReference type="RefSeq" id="WP_031568898.1">
    <property type="nucleotide sequence ID" value="NZ_JABBDW010000170.1"/>
</dbReference>
<dbReference type="Proteomes" id="UP000095008">
    <property type="component" value="Unassembled WGS sequence"/>
</dbReference>
<evidence type="ECO:0000313" key="2">
    <source>
        <dbReference type="EMBL" id="OCX68125.1"/>
    </source>
</evidence>
<name>A0A1C2IVK7_ACITH</name>
<sequence length="82" mass="9220">MHIWKLFVLCLAVFALAGCSSSTIEKVKVHSEAYYVKHPKALKRANAWCNLKHLSRSQATDCENAQAAAIDKNSPHLPHFSW</sequence>
<reference evidence="2" key="1">
    <citation type="journal article" date="2016" name="Int. J. Mol. Sci.">
        <title>Comparative genomics of the extreme acidophile Acidithiobacillus thiooxidans reveals intraspecific divergence and niche adaptation.</title>
        <authorList>
            <person name="Zhang X."/>
            <person name="Feng X."/>
            <person name="Tao J."/>
            <person name="Ma L."/>
            <person name="Xiao Y."/>
            <person name="Liang Y."/>
            <person name="Liu X."/>
            <person name="Yin H."/>
        </authorList>
    </citation>
    <scope>NUCLEOTIDE SEQUENCE [LARGE SCALE GENOMIC DNA]</scope>
    <source>
        <strain evidence="2">DXS-W</strain>
    </source>
</reference>
<evidence type="ECO:0000313" key="3">
    <source>
        <dbReference type="Proteomes" id="UP000095008"/>
    </source>
</evidence>
<evidence type="ECO:0000256" key="1">
    <source>
        <dbReference type="SAM" id="SignalP"/>
    </source>
</evidence>
<keyword evidence="3" id="KW-1185">Reference proteome</keyword>
<protein>
    <recommendedName>
        <fullName evidence="4">Lipoprotein</fullName>
    </recommendedName>
</protein>
<gene>
    <name evidence="2" type="ORF">A6M23_18950</name>
</gene>
<accession>A0A1C2IVK7</accession>
<organism evidence="2 3">
    <name type="scientific">Acidithiobacillus thiooxidans</name>
    <name type="common">Thiobacillus thiooxidans</name>
    <dbReference type="NCBI Taxonomy" id="930"/>
    <lineage>
        <taxon>Bacteria</taxon>
        <taxon>Pseudomonadati</taxon>
        <taxon>Pseudomonadota</taxon>
        <taxon>Acidithiobacillia</taxon>
        <taxon>Acidithiobacillales</taxon>
        <taxon>Acidithiobacillaceae</taxon>
        <taxon>Acidithiobacillus</taxon>
    </lineage>
</organism>
<feature type="signal peptide" evidence="1">
    <location>
        <begin position="1"/>
        <end position="17"/>
    </location>
</feature>
<evidence type="ECO:0008006" key="4">
    <source>
        <dbReference type="Google" id="ProtNLM"/>
    </source>
</evidence>
<dbReference type="NCBIfam" id="NF033894">
    <property type="entry name" value="Eex_IncN"/>
    <property type="match status" value="1"/>
</dbReference>